<dbReference type="OrthoDB" id="684262at2759"/>
<evidence type="ECO:0000256" key="3">
    <source>
        <dbReference type="SAM" id="SignalP"/>
    </source>
</evidence>
<feature type="chain" id="PRO_5032370474" evidence="3">
    <location>
        <begin position="24"/>
        <end position="158"/>
    </location>
</feature>
<evidence type="ECO:0000313" key="4">
    <source>
        <dbReference type="EMBL" id="KAF8719271.1"/>
    </source>
</evidence>
<evidence type="ECO:0000313" key="5">
    <source>
        <dbReference type="Proteomes" id="UP000636709"/>
    </source>
</evidence>
<protein>
    <submittedName>
        <fullName evidence="4">Uncharacterized protein</fullName>
    </submittedName>
</protein>
<keyword evidence="2" id="KW-0812">Transmembrane</keyword>
<dbReference type="AlphaFoldDB" id="A0A835EWM6"/>
<keyword evidence="5" id="KW-1185">Reference proteome</keyword>
<proteinExistence type="predicted"/>
<feature type="signal peptide" evidence="3">
    <location>
        <begin position="1"/>
        <end position="23"/>
    </location>
</feature>
<dbReference type="EMBL" id="JACEFO010001700">
    <property type="protein sequence ID" value="KAF8719271.1"/>
    <property type="molecule type" value="Genomic_DNA"/>
</dbReference>
<feature type="transmembrane region" description="Helical" evidence="2">
    <location>
        <begin position="83"/>
        <end position="101"/>
    </location>
</feature>
<sequence>MVHARLAACAVFVLTAICPTAKSRSKATLVTERTYKYQVIPGASGQRAYRSGIAARALACTREKPFEFLANIIDHSMAAPARIVGIALVVVLVVGAELVAVPEARLIRRDSPSGVRVVTGSDGESAGVQRASKWNRGKALLGEDKRSVPGGPDPQHHY</sequence>
<reference evidence="4" key="1">
    <citation type="submission" date="2020-07" db="EMBL/GenBank/DDBJ databases">
        <title>Genome sequence and genetic diversity analysis of an under-domesticated orphan crop, white fonio (Digitaria exilis).</title>
        <authorList>
            <person name="Bennetzen J.L."/>
            <person name="Chen S."/>
            <person name="Ma X."/>
            <person name="Wang X."/>
            <person name="Yssel A.E.J."/>
            <person name="Chaluvadi S.R."/>
            <person name="Johnson M."/>
            <person name="Gangashetty P."/>
            <person name="Hamidou F."/>
            <person name="Sanogo M.D."/>
            <person name="Zwaenepoel A."/>
            <person name="Wallace J."/>
            <person name="Van De Peer Y."/>
            <person name="Van Deynze A."/>
        </authorList>
    </citation>
    <scope>NUCLEOTIDE SEQUENCE</scope>
    <source>
        <tissue evidence="4">Leaves</tissue>
    </source>
</reference>
<feature type="region of interest" description="Disordered" evidence="1">
    <location>
        <begin position="112"/>
        <end position="158"/>
    </location>
</feature>
<name>A0A835EWM6_9POAL</name>
<keyword evidence="3" id="KW-0732">Signal</keyword>
<evidence type="ECO:0000256" key="2">
    <source>
        <dbReference type="SAM" id="Phobius"/>
    </source>
</evidence>
<keyword evidence="2" id="KW-1133">Transmembrane helix</keyword>
<evidence type="ECO:0000256" key="1">
    <source>
        <dbReference type="SAM" id="MobiDB-lite"/>
    </source>
</evidence>
<dbReference type="Proteomes" id="UP000636709">
    <property type="component" value="Unassembled WGS sequence"/>
</dbReference>
<keyword evidence="2" id="KW-0472">Membrane</keyword>
<accession>A0A835EWM6</accession>
<organism evidence="4 5">
    <name type="scientific">Digitaria exilis</name>
    <dbReference type="NCBI Taxonomy" id="1010633"/>
    <lineage>
        <taxon>Eukaryota</taxon>
        <taxon>Viridiplantae</taxon>
        <taxon>Streptophyta</taxon>
        <taxon>Embryophyta</taxon>
        <taxon>Tracheophyta</taxon>
        <taxon>Spermatophyta</taxon>
        <taxon>Magnoliopsida</taxon>
        <taxon>Liliopsida</taxon>
        <taxon>Poales</taxon>
        <taxon>Poaceae</taxon>
        <taxon>PACMAD clade</taxon>
        <taxon>Panicoideae</taxon>
        <taxon>Panicodae</taxon>
        <taxon>Paniceae</taxon>
        <taxon>Anthephorinae</taxon>
        <taxon>Digitaria</taxon>
    </lineage>
</organism>
<gene>
    <name evidence="4" type="ORF">HU200_023968</name>
</gene>
<comment type="caution">
    <text evidence="4">The sequence shown here is derived from an EMBL/GenBank/DDBJ whole genome shotgun (WGS) entry which is preliminary data.</text>
</comment>